<dbReference type="Pfam" id="PF00440">
    <property type="entry name" value="TetR_N"/>
    <property type="match status" value="1"/>
</dbReference>
<name>A0A1J5T8E1_9ZZZZ</name>
<protein>
    <recommendedName>
        <fullName evidence="2">HTH tetR-type domain-containing protein</fullName>
    </recommendedName>
</protein>
<keyword evidence="1" id="KW-0238">DNA-binding</keyword>
<evidence type="ECO:0000313" key="3">
    <source>
        <dbReference type="EMBL" id="OIR10076.1"/>
    </source>
</evidence>
<organism evidence="3">
    <name type="scientific">mine drainage metagenome</name>
    <dbReference type="NCBI Taxonomy" id="410659"/>
    <lineage>
        <taxon>unclassified sequences</taxon>
        <taxon>metagenomes</taxon>
        <taxon>ecological metagenomes</taxon>
    </lineage>
</organism>
<feature type="domain" description="HTH tetR-type" evidence="2">
    <location>
        <begin position="7"/>
        <end position="45"/>
    </location>
</feature>
<reference evidence="3" key="1">
    <citation type="submission" date="2016-10" db="EMBL/GenBank/DDBJ databases">
        <title>Sequence of Gallionella enrichment culture.</title>
        <authorList>
            <person name="Poehlein A."/>
            <person name="Muehling M."/>
            <person name="Daniel R."/>
        </authorList>
    </citation>
    <scope>NUCLEOTIDE SEQUENCE</scope>
</reference>
<dbReference type="InterPro" id="IPR009057">
    <property type="entry name" value="Homeodomain-like_sf"/>
</dbReference>
<dbReference type="EMBL" id="MLJW01000024">
    <property type="protein sequence ID" value="OIR10076.1"/>
    <property type="molecule type" value="Genomic_DNA"/>
</dbReference>
<dbReference type="InterPro" id="IPR001647">
    <property type="entry name" value="HTH_TetR"/>
</dbReference>
<sequence length="162" mass="16894">MARADWLEAGTALLAGGGAAALTIERLCVLTGRSKGAFYHHFGNMPAFEQALLGHWAEANRARIRAAAGQEAGALPELALGLAAGLEQAVRRWAAVHAGARAELAALDDLRMAWLAERLGGAETARLLYAAFIGLLELGGPEGVAAPLALLRRSLPPGDDRP</sequence>
<dbReference type="GO" id="GO:0003677">
    <property type="term" value="F:DNA binding"/>
    <property type="evidence" value="ECO:0007669"/>
    <property type="project" value="UniProtKB-KW"/>
</dbReference>
<proteinExistence type="predicted"/>
<dbReference type="AlphaFoldDB" id="A0A1J5T8E1"/>
<comment type="caution">
    <text evidence="3">The sequence shown here is derived from an EMBL/GenBank/DDBJ whole genome shotgun (WGS) entry which is preliminary data.</text>
</comment>
<dbReference type="SUPFAM" id="SSF46689">
    <property type="entry name" value="Homeodomain-like"/>
    <property type="match status" value="1"/>
</dbReference>
<gene>
    <name evidence="3" type="ORF">GALL_80040</name>
</gene>
<evidence type="ECO:0000259" key="2">
    <source>
        <dbReference type="Pfam" id="PF00440"/>
    </source>
</evidence>
<accession>A0A1J5T8E1</accession>
<dbReference type="Gene3D" id="1.10.357.10">
    <property type="entry name" value="Tetracycline Repressor, domain 2"/>
    <property type="match status" value="1"/>
</dbReference>
<evidence type="ECO:0000256" key="1">
    <source>
        <dbReference type="ARBA" id="ARBA00023125"/>
    </source>
</evidence>